<dbReference type="SUPFAM" id="SSF48498">
    <property type="entry name" value="Tetracyclin repressor-like, C-terminal domain"/>
    <property type="match status" value="1"/>
</dbReference>
<dbReference type="InterPro" id="IPR050109">
    <property type="entry name" value="HTH-type_TetR-like_transc_reg"/>
</dbReference>
<name>A0A0J8AE32_9SPHN</name>
<accession>A0A0J8AE32</accession>
<dbReference type="InterPro" id="IPR025996">
    <property type="entry name" value="MT1864/Rv1816-like_C"/>
</dbReference>
<evidence type="ECO:0000259" key="6">
    <source>
        <dbReference type="PROSITE" id="PS50977"/>
    </source>
</evidence>
<feature type="domain" description="HTH tetR-type" evidence="6">
    <location>
        <begin position="11"/>
        <end position="71"/>
    </location>
</feature>
<organism evidence="7 8">
    <name type="scientific">Sphingobium cupriresistens LL01</name>
    <dbReference type="NCBI Taxonomy" id="1420583"/>
    <lineage>
        <taxon>Bacteria</taxon>
        <taxon>Pseudomonadati</taxon>
        <taxon>Pseudomonadota</taxon>
        <taxon>Alphaproteobacteria</taxon>
        <taxon>Sphingomonadales</taxon>
        <taxon>Sphingomonadaceae</taxon>
        <taxon>Sphingobium</taxon>
    </lineage>
</organism>
<dbReference type="Pfam" id="PF13305">
    <property type="entry name" value="TetR_C_33"/>
    <property type="match status" value="1"/>
</dbReference>
<protein>
    <submittedName>
        <fullName evidence="7">TetR family transcriptional regulator</fullName>
    </submittedName>
</protein>
<evidence type="ECO:0000313" key="8">
    <source>
        <dbReference type="Proteomes" id="UP000052232"/>
    </source>
</evidence>
<dbReference type="SUPFAM" id="SSF46689">
    <property type="entry name" value="Homeodomain-like"/>
    <property type="match status" value="1"/>
</dbReference>
<dbReference type="Proteomes" id="UP000052232">
    <property type="component" value="Unassembled WGS sequence"/>
</dbReference>
<evidence type="ECO:0000256" key="4">
    <source>
        <dbReference type="PROSITE-ProRule" id="PRU00335"/>
    </source>
</evidence>
<dbReference type="AlphaFoldDB" id="A0A0J8AE32"/>
<sequence length="237" mass="26180">MAVLLTEDQVLECRARIRAVAEEQFATRGLAATSLRSIAAELGWTAASLYRYFRNKNELLAVTRAAAHDRFSDRVEAAYASTTDLWDRSRAVGQAYVDFAFAEPHAYQLMFAFSQPEAEKTEALRVAERRSRRTLTAYVDDMIAAGLVQGDPVVLGHAYWAGIHGLIVLQMAGKLDPAMPFDTIRHEIMRLVTRGAQPPIGEAGMARRHVHETPSPPASAMPNASTEHPGRIHKEPS</sequence>
<dbReference type="GO" id="GO:0003700">
    <property type="term" value="F:DNA-binding transcription factor activity"/>
    <property type="evidence" value="ECO:0007669"/>
    <property type="project" value="TreeGrafter"/>
</dbReference>
<feature type="DNA-binding region" description="H-T-H motif" evidence="4">
    <location>
        <begin position="34"/>
        <end position="53"/>
    </location>
</feature>
<dbReference type="EMBL" id="JACT01000005">
    <property type="protein sequence ID" value="KMS53295.1"/>
    <property type="molecule type" value="Genomic_DNA"/>
</dbReference>
<dbReference type="PANTHER" id="PTHR30055:SF234">
    <property type="entry name" value="HTH-TYPE TRANSCRIPTIONAL REGULATOR BETI"/>
    <property type="match status" value="1"/>
</dbReference>
<comment type="caution">
    <text evidence="7">The sequence shown here is derived from an EMBL/GenBank/DDBJ whole genome shotgun (WGS) entry which is preliminary data.</text>
</comment>
<dbReference type="InterPro" id="IPR036271">
    <property type="entry name" value="Tet_transcr_reg_TetR-rel_C_sf"/>
</dbReference>
<proteinExistence type="predicted"/>
<evidence type="ECO:0000256" key="5">
    <source>
        <dbReference type="SAM" id="MobiDB-lite"/>
    </source>
</evidence>
<evidence type="ECO:0000256" key="3">
    <source>
        <dbReference type="ARBA" id="ARBA00023163"/>
    </source>
</evidence>
<reference evidence="7 8" key="1">
    <citation type="journal article" date="2015" name="G3 (Bethesda)">
        <title>Insights into Ongoing Evolution of the Hexachlorocyclohexane Catabolic Pathway from Comparative Genomics of Ten Sphingomonadaceae Strains.</title>
        <authorList>
            <person name="Pearce S.L."/>
            <person name="Oakeshott J.G."/>
            <person name="Pandey G."/>
        </authorList>
    </citation>
    <scope>NUCLEOTIDE SEQUENCE [LARGE SCALE GENOMIC DNA]</scope>
    <source>
        <strain evidence="7 8">LL01</strain>
    </source>
</reference>
<evidence type="ECO:0000256" key="2">
    <source>
        <dbReference type="ARBA" id="ARBA00023125"/>
    </source>
</evidence>
<evidence type="ECO:0000313" key="7">
    <source>
        <dbReference type="EMBL" id="KMS53295.1"/>
    </source>
</evidence>
<dbReference type="InterPro" id="IPR001647">
    <property type="entry name" value="HTH_TetR"/>
</dbReference>
<dbReference type="PRINTS" id="PR00455">
    <property type="entry name" value="HTHTETR"/>
</dbReference>
<feature type="compositionally biased region" description="Basic and acidic residues" evidence="5">
    <location>
        <begin position="228"/>
        <end position="237"/>
    </location>
</feature>
<dbReference type="InterPro" id="IPR009057">
    <property type="entry name" value="Homeodomain-like_sf"/>
</dbReference>
<dbReference type="Gene3D" id="1.10.357.10">
    <property type="entry name" value="Tetracycline Repressor, domain 2"/>
    <property type="match status" value="1"/>
</dbReference>
<dbReference type="Pfam" id="PF00440">
    <property type="entry name" value="TetR_N"/>
    <property type="match status" value="1"/>
</dbReference>
<feature type="region of interest" description="Disordered" evidence="5">
    <location>
        <begin position="206"/>
        <end position="237"/>
    </location>
</feature>
<dbReference type="GO" id="GO:0000976">
    <property type="term" value="F:transcription cis-regulatory region binding"/>
    <property type="evidence" value="ECO:0007669"/>
    <property type="project" value="TreeGrafter"/>
</dbReference>
<dbReference type="STRING" id="1420583.V473_20305"/>
<keyword evidence="1" id="KW-0805">Transcription regulation</keyword>
<dbReference type="PROSITE" id="PS50977">
    <property type="entry name" value="HTH_TETR_2"/>
    <property type="match status" value="1"/>
</dbReference>
<dbReference type="PANTHER" id="PTHR30055">
    <property type="entry name" value="HTH-TYPE TRANSCRIPTIONAL REGULATOR RUTR"/>
    <property type="match status" value="1"/>
</dbReference>
<dbReference type="PATRIC" id="fig|1420583.3.peg.3870"/>
<keyword evidence="3" id="KW-0804">Transcription</keyword>
<keyword evidence="2 4" id="KW-0238">DNA-binding</keyword>
<evidence type="ECO:0000256" key="1">
    <source>
        <dbReference type="ARBA" id="ARBA00023015"/>
    </source>
</evidence>
<dbReference type="RefSeq" id="WP_066608496.1">
    <property type="nucleotide sequence ID" value="NZ_KQ130436.1"/>
</dbReference>
<gene>
    <name evidence="7" type="ORF">V473_20305</name>
</gene>
<keyword evidence="8" id="KW-1185">Reference proteome</keyword>